<keyword evidence="2" id="KW-1003">Cell membrane</keyword>
<keyword evidence="3 6" id="KW-0812">Transmembrane</keyword>
<sequence>MQDESNQRVRIWQGGLLALLATTIWAGNFVAARAASASIDPIALSFLRWSLATALLLPFVANRLLAARRALAVSWKGIVMASFFGITAFNTSVYIAGNHIGATHMSLVNAAAPILILLLSVSLLGERVSWVGGLGMLLAAGGILLSARDGGSADLTVDMGRGLAWMTLAASCFAIYTVMFRRLLGRLPFMVLVGSSFLTGTLLLLPLFAWRVAVVGMPEWSGQNLFLIGYAGIAASLVAFVCWNRAVALIGAAQAGYVYYLVPFLSAALSVVFLGELPGPWTLVAAPLVILGIVLAVRDGRR</sequence>
<dbReference type="GO" id="GO:0005886">
    <property type="term" value="C:plasma membrane"/>
    <property type="evidence" value="ECO:0007669"/>
    <property type="project" value="UniProtKB-SubCell"/>
</dbReference>
<feature type="transmembrane region" description="Helical" evidence="6">
    <location>
        <begin position="77"/>
        <end position="96"/>
    </location>
</feature>
<name>A0A7W5HLF5_9GAMM</name>
<dbReference type="RefSeq" id="WP_183383931.1">
    <property type="nucleotide sequence ID" value="NZ_JACHXR010000005.1"/>
</dbReference>
<keyword evidence="4 6" id="KW-1133">Transmembrane helix</keyword>
<proteinExistence type="predicted"/>
<feature type="transmembrane region" description="Helical" evidence="6">
    <location>
        <begin position="225"/>
        <end position="243"/>
    </location>
</feature>
<accession>A0A7W5HLF5</accession>
<keyword evidence="9" id="KW-1185">Reference proteome</keyword>
<dbReference type="InterPro" id="IPR037185">
    <property type="entry name" value="EmrE-like"/>
</dbReference>
<evidence type="ECO:0000256" key="6">
    <source>
        <dbReference type="SAM" id="Phobius"/>
    </source>
</evidence>
<feature type="transmembrane region" description="Helical" evidence="6">
    <location>
        <begin position="47"/>
        <end position="65"/>
    </location>
</feature>
<protein>
    <submittedName>
        <fullName evidence="8">Drug/metabolite transporter (DMT)-like permease</fullName>
    </submittedName>
</protein>
<feature type="domain" description="EamA" evidence="7">
    <location>
        <begin position="14"/>
        <end position="146"/>
    </location>
</feature>
<evidence type="ECO:0000256" key="1">
    <source>
        <dbReference type="ARBA" id="ARBA00004651"/>
    </source>
</evidence>
<feature type="domain" description="EamA" evidence="7">
    <location>
        <begin position="161"/>
        <end position="297"/>
    </location>
</feature>
<evidence type="ECO:0000313" key="8">
    <source>
        <dbReference type="EMBL" id="MBB3231462.1"/>
    </source>
</evidence>
<dbReference type="SUPFAM" id="SSF103481">
    <property type="entry name" value="Multidrug resistance efflux transporter EmrE"/>
    <property type="match status" value="2"/>
</dbReference>
<dbReference type="PANTHER" id="PTHR42920:SF11">
    <property type="entry name" value="INNER MEMBRANE PROTEIN YTFF"/>
    <property type="match status" value="1"/>
</dbReference>
<dbReference type="InterPro" id="IPR000620">
    <property type="entry name" value="EamA_dom"/>
</dbReference>
<feature type="transmembrane region" description="Helical" evidence="6">
    <location>
        <begin position="102"/>
        <end position="121"/>
    </location>
</feature>
<evidence type="ECO:0000256" key="5">
    <source>
        <dbReference type="ARBA" id="ARBA00023136"/>
    </source>
</evidence>
<feature type="transmembrane region" description="Helical" evidence="6">
    <location>
        <begin position="255"/>
        <end position="274"/>
    </location>
</feature>
<evidence type="ECO:0000256" key="2">
    <source>
        <dbReference type="ARBA" id="ARBA00022475"/>
    </source>
</evidence>
<feature type="transmembrane region" description="Helical" evidence="6">
    <location>
        <begin position="128"/>
        <end position="147"/>
    </location>
</feature>
<evidence type="ECO:0000256" key="3">
    <source>
        <dbReference type="ARBA" id="ARBA00022692"/>
    </source>
</evidence>
<keyword evidence="5 6" id="KW-0472">Membrane</keyword>
<feature type="transmembrane region" description="Helical" evidence="6">
    <location>
        <begin position="187"/>
        <end position="213"/>
    </location>
</feature>
<dbReference type="PANTHER" id="PTHR42920">
    <property type="entry name" value="OS03G0707200 PROTEIN-RELATED"/>
    <property type="match status" value="1"/>
</dbReference>
<comment type="caution">
    <text evidence="8">The sequence shown here is derived from an EMBL/GenBank/DDBJ whole genome shotgun (WGS) entry which is preliminary data.</text>
</comment>
<evidence type="ECO:0000256" key="4">
    <source>
        <dbReference type="ARBA" id="ARBA00022989"/>
    </source>
</evidence>
<gene>
    <name evidence="8" type="ORF">FHR97_002317</name>
</gene>
<feature type="transmembrane region" description="Helical" evidence="6">
    <location>
        <begin position="280"/>
        <end position="297"/>
    </location>
</feature>
<organism evidence="8 9">
    <name type="scientific">Halomonas stenophila</name>
    <dbReference type="NCBI Taxonomy" id="795312"/>
    <lineage>
        <taxon>Bacteria</taxon>
        <taxon>Pseudomonadati</taxon>
        <taxon>Pseudomonadota</taxon>
        <taxon>Gammaproteobacteria</taxon>
        <taxon>Oceanospirillales</taxon>
        <taxon>Halomonadaceae</taxon>
        <taxon>Halomonas</taxon>
    </lineage>
</organism>
<dbReference type="Proteomes" id="UP000518892">
    <property type="component" value="Unassembled WGS sequence"/>
</dbReference>
<comment type="subcellular location">
    <subcellularLocation>
        <location evidence="1">Cell membrane</location>
        <topology evidence="1">Multi-pass membrane protein</topology>
    </subcellularLocation>
</comment>
<dbReference type="InterPro" id="IPR051258">
    <property type="entry name" value="Diverse_Substrate_Transporter"/>
</dbReference>
<evidence type="ECO:0000313" key="9">
    <source>
        <dbReference type="Proteomes" id="UP000518892"/>
    </source>
</evidence>
<dbReference type="AlphaFoldDB" id="A0A7W5HLF5"/>
<evidence type="ECO:0000259" key="7">
    <source>
        <dbReference type="Pfam" id="PF00892"/>
    </source>
</evidence>
<reference evidence="8 9" key="1">
    <citation type="submission" date="2020-08" db="EMBL/GenBank/DDBJ databases">
        <title>Genomic Encyclopedia of Type Strains, Phase III (KMG-III): the genomes of soil and plant-associated and newly described type strains.</title>
        <authorList>
            <person name="Whitman W."/>
        </authorList>
    </citation>
    <scope>NUCLEOTIDE SEQUENCE [LARGE SCALE GENOMIC DNA]</scope>
    <source>
        <strain evidence="8 9">CECT 7744</strain>
    </source>
</reference>
<dbReference type="EMBL" id="JACHXR010000005">
    <property type="protein sequence ID" value="MBB3231462.1"/>
    <property type="molecule type" value="Genomic_DNA"/>
</dbReference>
<feature type="transmembrane region" description="Helical" evidence="6">
    <location>
        <begin position="162"/>
        <end position="180"/>
    </location>
</feature>
<dbReference type="Pfam" id="PF00892">
    <property type="entry name" value="EamA"/>
    <property type="match status" value="2"/>
</dbReference>